<dbReference type="Proteomes" id="UP000887159">
    <property type="component" value="Unassembled WGS sequence"/>
</dbReference>
<sequence>MNRVVLKVYNEDQRSRNMKKRPSRRNSNAHHKRLQPQIKKWKKSGVPTNHGDEDTRRTSLNQEQQGKALRPLHRRTSKVRQHEYQKKRQSTKWPGEKRRIEYSPINLPVGPRRRRQLQVIQTKLYRFILYSFKQVVGRIIADKQVTVGYLKCIAPSKS</sequence>
<dbReference type="EMBL" id="BMAU01021383">
    <property type="protein sequence ID" value="GFY28188.1"/>
    <property type="molecule type" value="Genomic_DNA"/>
</dbReference>
<evidence type="ECO:0000313" key="3">
    <source>
        <dbReference type="Proteomes" id="UP000887159"/>
    </source>
</evidence>
<feature type="compositionally biased region" description="Basic residues" evidence="1">
    <location>
        <begin position="70"/>
        <end position="79"/>
    </location>
</feature>
<evidence type="ECO:0000313" key="2">
    <source>
        <dbReference type="EMBL" id="GFY28188.1"/>
    </source>
</evidence>
<evidence type="ECO:0000256" key="1">
    <source>
        <dbReference type="SAM" id="MobiDB-lite"/>
    </source>
</evidence>
<comment type="caution">
    <text evidence="2">The sequence shown here is derived from an EMBL/GenBank/DDBJ whole genome shotgun (WGS) entry which is preliminary data.</text>
</comment>
<name>A0A8X7BEA2_TRICX</name>
<accession>A0A8X7BEA2</accession>
<dbReference type="AlphaFoldDB" id="A0A8X7BEA2"/>
<gene>
    <name evidence="2" type="ORF">TNCV_4395221</name>
</gene>
<reference evidence="2" key="1">
    <citation type="submission" date="2020-08" db="EMBL/GenBank/DDBJ databases">
        <title>Multicomponent nature underlies the extraordinary mechanical properties of spider dragline silk.</title>
        <authorList>
            <person name="Kono N."/>
            <person name="Nakamura H."/>
            <person name="Mori M."/>
            <person name="Yoshida Y."/>
            <person name="Ohtoshi R."/>
            <person name="Malay A.D."/>
            <person name="Moran D.A.P."/>
            <person name="Tomita M."/>
            <person name="Numata K."/>
            <person name="Arakawa K."/>
        </authorList>
    </citation>
    <scope>NUCLEOTIDE SEQUENCE</scope>
</reference>
<organism evidence="2 3">
    <name type="scientific">Trichonephila clavipes</name>
    <name type="common">Golden silk orbweaver</name>
    <name type="synonym">Nephila clavipes</name>
    <dbReference type="NCBI Taxonomy" id="2585209"/>
    <lineage>
        <taxon>Eukaryota</taxon>
        <taxon>Metazoa</taxon>
        <taxon>Ecdysozoa</taxon>
        <taxon>Arthropoda</taxon>
        <taxon>Chelicerata</taxon>
        <taxon>Arachnida</taxon>
        <taxon>Araneae</taxon>
        <taxon>Araneomorphae</taxon>
        <taxon>Entelegynae</taxon>
        <taxon>Araneoidea</taxon>
        <taxon>Nephilidae</taxon>
        <taxon>Trichonephila</taxon>
    </lineage>
</organism>
<protein>
    <submittedName>
        <fullName evidence="2">Uncharacterized protein</fullName>
    </submittedName>
</protein>
<keyword evidence="3" id="KW-1185">Reference proteome</keyword>
<proteinExistence type="predicted"/>
<feature type="region of interest" description="Disordered" evidence="1">
    <location>
        <begin position="9"/>
        <end position="95"/>
    </location>
</feature>
<feature type="compositionally biased region" description="Basic residues" evidence="1">
    <location>
        <begin position="16"/>
        <end position="43"/>
    </location>
</feature>